<dbReference type="RefSeq" id="WP_070747355.1">
    <property type="nucleotide sequence ID" value="NZ_RXBV01000009.1"/>
</dbReference>
<dbReference type="EMBL" id="WOAJ01000005">
    <property type="protein sequence ID" value="MUI59229.1"/>
    <property type="molecule type" value="Genomic_DNA"/>
</dbReference>
<gene>
    <name evidence="1" type="ORF">GNQ20_15605</name>
</gene>
<dbReference type="AlphaFoldDB" id="A0A6A9K1T4"/>
<sequence length="381" mass="41067">MGQLTDKGYVGQRLDSILEELDRGFRAIYGNDIDLAPDSPDGQMLGLIAQIRADLEELGEVIYRALDPDHASGAWLEQRAAYAGLLRRRARYSYLRGVLLSGRPGAVLPAGAVVRDINQGRWQLIGETLLGGDGSARGDFRSLELGAFPLPADSPLTLETLAPGWSAARNRQPAEVGVEEETDAELRARFFRSRARPAQNSLDGMVAEILQLADVREVVGLENTGNQADANGVPAHSLNLIVDGGDEQAIATVIFQRKTAGTGLHGDVEVTLADSQGIARRLRFDRPQVIACRALIEVQRDAEFSAVDGAAIKSALAASDFGIGQDVQLSRLYSPVNTVQGFWVSQLKIARVGQTPVAANIEIGVRQRARFDPADIEVVVL</sequence>
<reference evidence="1" key="1">
    <citation type="submission" date="2019-11" db="EMBL/GenBank/DDBJ databases">
        <title>Genomes of ocular Pseudomonas aeruginosa isolates.</title>
        <authorList>
            <person name="Khan M."/>
            <person name="Rice S.A."/>
            <person name="Willcox M.D.P."/>
            <person name="Stapleton F."/>
        </authorList>
    </citation>
    <scope>NUCLEOTIDE SEQUENCE</scope>
    <source>
        <strain evidence="1">PA206</strain>
    </source>
</reference>
<evidence type="ECO:0000313" key="1">
    <source>
        <dbReference type="EMBL" id="MUI59229.1"/>
    </source>
</evidence>
<name>A0A6A9K1T4_PSEAI</name>
<protein>
    <submittedName>
        <fullName evidence="1">Uncharacterized protein</fullName>
    </submittedName>
</protein>
<accession>A0A6A9K1T4</accession>
<proteinExistence type="predicted"/>
<organism evidence="1">
    <name type="scientific">Pseudomonas aeruginosa</name>
    <dbReference type="NCBI Taxonomy" id="287"/>
    <lineage>
        <taxon>Bacteria</taxon>
        <taxon>Pseudomonadati</taxon>
        <taxon>Pseudomonadota</taxon>
        <taxon>Gammaproteobacteria</taxon>
        <taxon>Pseudomonadales</taxon>
        <taxon>Pseudomonadaceae</taxon>
        <taxon>Pseudomonas</taxon>
    </lineage>
</organism>
<comment type="caution">
    <text evidence="1">The sequence shown here is derived from an EMBL/GenBank/DDBJ whole genome shotgun (WGS) entry which is preliminary data.</text>
</comment>